<comment type="similarity">
    <text evidence="2">Belongs to the prokaryotic/mitochondrial release factor family.</text>
</comment>
<dbReference type="PANTHER" id="PTHR13994:SF13">
    <property type="entry name" value="FI03680P"/>
    <property type="match status" value="1"/>
</dbReference>
<dbReference type="Gene3D" id="3.90.79.10">
    <property type="entry name" value="Nucleoside Triphosphate Pyrophosphohydrolase"/>
    <property type="match status" value="1"/>
</dbReference>
<proteinExistence type="inferred from homology"/>
<dbReference type="InterPro" id="IPR045853">
    <property type="entry name" value="Pep_chain_release_fac_I_sf"/>
</dbReference>
<dbReference type="PRINTS" id="PR00502">
    <property type="entry name" value="NUDIXFAMILY"/>
</dbReference>
<keyword evidence="7" id="KW-1185">Reference proteome</keyword>
<evidence type="ECO:0000256" key="2">
    <source>
        <dbReference type="ARBA" id="ARBA00010835"/>
    </source>
</evidence>
<dbReference type="CDD" id="cd04670">
    <property type="entry name" value="NUDIX_ASFGF2_Nudt6"/>
    <property type="match status" value="1"/>
</dbReference>
<dbReference type="SUPFAM" id="SSF55811">
    <property type="entry name" value="Nudix"/>
    <property type="match status" value="1"/>
</dbReference>
<dbReference type="Pfam" id="PF18290">
    <property type="entry name" value="Nudix_hydro"/>
    <property type="match status" value="1"/>
</dbReference>
<sequence length="354" mass="40652">MTQSGACYLAGSFPLIIKTLFSRWPEVRDSDIEEEFMRGGGPGGQSVAKTNNCVQLKHIPSGIVVKCHETRSQSENRKKARERLAYHLDILYNGENSFDAINKRDRAEKKWKAGNKAEKIRDLKRQFKRREGLTTKVALLRWQEEGVRGFWAKIRLEHSHLTAVFAKYGLDFHHAQPGYVIMSKWLPTTEPDMIPEYANQYLGVAGFVVNEHNQLLVIQEKYHPGTQSPKWKLPGGHAYKGEEIADAAQREVREETGIEVEFVGVISFRHQLHYRYNCSDFYFICLMQPARTGQEINKCDIEIKDYPDITDANRFFTQCYLDGVVKGNMVIGATTVSSYNRKTQHQVFSIQTIK</sequence>
<dbReference type="SUPFAM" id="SSF75620">
    <property type="entry name" value="Release factor"/>
    <property type="match status" value="1"/>
</dbReference>
<protein>
    <submittedName>
        <fullName evidence="6">NUDT8-like protein</fullName>
    </submittedName>
</protein>
<dbReference type="Pfam" id="PF00293">
    <property type="entry name" value="NUDIX"/>
    <property type="match status" value="1"/>
</dbReference>
<dbReference type="InterPro" id="IPR020476">
    <property type="entry name" value="Nudix_hydrolase"/>
</dbReference>
<evidence type="ECO:0000313" key="7">
    <source>
        <dbReference type="Proteomes" id="UP001164746"/>
    </source>
</evidence>
<evidence type="ECO:0000259" key="5">
    <source>
        <dbReference type="PROSITE" id="PS51462"/>
    </source>
</evidence>
<evidence type="ECO:0000313" key="6">
    <source>
        <dbReference type="EMBL" id="WAR03927.1"/>
    </source>
</evidence>
<gene>
    <name evidence="6" type="ORF">MAR_010485</name>
</gene>
<dbReference type="InterPro" id="IPR000352">
    <property type="entry name" value="Pep_chain_release_fac_I"/>
</dbReference>
<dbReference type="PANTHER" id="PTHR13994">
    <property type="entry name" value="NUDIX HYDROLASE RELATED"/>
    <property type="match status" value="1"/>
</dbReference>
<evidence type="ECO:0000256" key="1">
    <source>
        <dbReference type="ARBA" id="ARBA00005582"/>
    </source>
</evidence>
<dbReference type="InterPro" id="IPR003293">
    <property type="entry name" value="Nudix_hydrolase6-like"/>
</dbReference>
<dbReference type="PROSITE" id="PS00893">
    <property type="entry name" value="NUDIX_BOX"/>
    <property type="match status" value="1"/>
</dbReference>
<feature type="domain" description="Nudix hydrolase" evidence="5">
    <location>
        <begin position="199"/>
        <end position="326"/>
    </location>
</feature>
<keyword evidence="3 4" id="KW-0378">Hydrolase</keyword>
<accession>A0ABY7E552</accession>
<dbReference type="Pfam" id="PF00472">
    <property type="entry name" value="RF-1"/>
    <property type="match status" value="1"/>
</dbReference>
<evidence type="ECO:0000256" key="3">
    <source>
        <dbReference type="ARBA" id="ARBA00022801"/>
    </source>
</evidence>
<name>A0ABY7E552_MYAAR</name>
<dbReference type="EMBL" id="CP111015">
    <property type="protein sequence ID" value="WAR03927.1"/>
    <property type="molecule type" value="Genomic_DNA"/>
</dbReference>
<dbReference type="InterPro" id="IPR000086">
    <property type="entry name" value="NUDIX_hydrolase_dom"/>
</dbReference>
<dbReference type="Gene3D" id="3.30.160.20">
    <property type="match status" value="1"/>
</dbReference>
<evidence type="ECO:0000256" key="4">
    <source>
        <dbReference type="RuleBase" id="RU003476"/>
    </source>
</evidence>
<dbReference type="InterPro" id="IPR040618">
    <property type="entry name" value="Pre-Nudix"/>
</dbReference>
<organism evidence="6 7">
    <name type="scientific">Mya arenaria</name>
    <name type="common">Soft-shell clam</name>
    <dbReference type="NCBI Taxonomy" id="6604"/>
    <lineage>
        <taxon>Eukaryota</taxon>
        <taxon>Metazoa</taxon>
        <taxon>Spiralia</taxon>
        <taxon>Lophotrochozoa</taxon>
        <taxon>Mollusca</taxon>
        <taxon>Bivalvia</taxon>
        <taxon>Autobranchia</taxon>
        <taxon>Heteroconchia</taxon>
        <taxon>Euheterodonta</taxon>
        <taxon>Imparidentia</taxon>
        <taxon>Neoheterodontei</taxon>
        <taxon>Myida</taxon>
        <taxon>Myoidea</taxon>
        <taxon>Myidae</taxon>
        <taxon>Mya</taxon>
    </lineage>
</organism>
<dbReference type="InterPro" id="IPR020084">
    <property type="entry name" value="NUDIX_hydrolase_CS"/>
</dbReference>
<dbReference type="Proteomes" id="UP001164746">
    <property type="component" value="Chromosome 4"/>
</dbReference>
<dbReference type="InterPro" id="IPR015797">
    <property type="entry name" value="NUDIX_hydrolase-like_dom_sf"/>
</dbReference>
<reference evidence="6" key="1">
    <citation type="submission" date="2022-11" db="EMBL/GenBank/DDBJ databases">
        <title>Centuries of genome instability and evolution in soft-shell clam transmissible cancer (bioRxiv).</title>
        <authorList>
            <person name="Hart S.F.M."/>
            <person name="Yonemitsu M.A."/>
            <person name="Giersch R.M."/>
            <person name="Beal B.F."/>
            <person name="Arriagada G."/>
            <person name="Davis B.W."/>
            <person name="Ostrander E.A."/>
            <person name="Goff S.P."/>
            <person name="Metzger M.J."/>
        </authorList>
    </citation>
    <scope>NUCLEOTIDE SEQUENCE</scope>
    <source>
        <strain evidence="6">MELC-2E11</strain>
        <tissue evidence="6">Siphon/mantle</tissue>
    </source>
</reference>
<comment type="similarity">
    <text evidence="1 4">Belongs to the Nudix hydrolase family.</text>
</comment>
<dbReference type="Gene3D" id="3.40.630.30">
    <property type="match status" value="1"/>
</dbReference>
<dbReference type="PROSITE" id="PS51462">
    <property type="entry name" value="NUDIX"/>
    <property type="match status" value="1"/>
</dbReference>